<sequence>MITIEVHVRKGTLTAARREELGRALLGSVTGGAGEEDAPAVVLDTARTLTNVLVREEETWVTHGDQPRYLVRVTVPGSWHGKEFNTYMITAVTEAIAATEDDPGRLYREPHCQVQVVGLKEHAVGTLGKAMTATGITRLITDGYRTAGDRREAAPGTAIDPVCGMTVDLATATITLEHDDTLYAFCAPVCKKVFTEELAAG</sequence>
<dbReference type="InterPro" id="IPR009078">
    <property type="entry name" value="Ferritin-like_SF"/>
</dbReference>
<protein>
    <recommendedName>
        <fullName evidence="1">TRASH domain-containing protein</fullName>
    </recommendedName>
</protein>
<feature type="domain" description="TRASH" evidence="1">
    <location>
        <begin position="160"/>
        <end position="198"/>
    </location>
</feature>
<accession>A0ABV9S3X8</accession>
<organism evidence="2 3">
    <name type="scientific">Actinophytocola glycyrrhizae</name>
    <dbReference type="NCBI Taxonomy" id="2044873"/>
    <lineage>
        <taxon>Bacteria</taxon>
        <taxon>Bacillati</taxon>
        <taxon>Actinomycetota</taxon>
        <taxon>Actinomycetes</taxon>
        <taxon>Pseudonocardiales</taxon>
        <taxon>Pseudonocardiaceae</taxon>
    </lineage>
</organism>
<evidence type="ECO:0000313" key="2">
    <source>
        <dbReference type="EMBL" id="MFC4856373.1"/>
    </source>
</evidence>
<dbReference type="Proteomes" id="UP001595859">
    <property type="component" value="Unassembled WGS sequence"/>
</dbReference>
<proteinExistence type="predicted"/>
<comment type="caution">
    <text evidence="2">The sequence shown here is derived from an EMBL/GenBank/DDBJ whole genome shotgun (WGS) entry which is preliminary data.</text>
</comment>
<dbReference type="SMART" id="SM00746">
    <property type="entry name" value="TRASH"/>
    <property type="match status" value="1"/>
</dbReference>
<name>A0ABV9S3X8_9PSEU</name>
<gene>
    <name evidence="2" type="ORF">ACFPCV_22945</name>
</gene>
<keyword evidence="3" id="KW-1185">Reference proteome</keyword>
<evidence type="ECO:0000259" key="1">
    <source>
        <dbReference type="SMART" id="SM00746"/>
    </source>
</evidence>
<dbReference type="SUPFAM" id="SSF47240">
    <property type="entry name" value="Ferritin-like"/>
    <property type="match status" value="1"/>
</dbReference>
<evidence type="ECO:0000313" key="3">
    <source>
        <dbReference type="Proteomes" id="UP001595859"/>
    </source>
</evidence>
<dbReference type="EMBL" id="JBHSIS010000010">
    <property type="protein sequence ID" value="MFC4856373.1"/>
    <property type="molecule type" value="Genomic_DNA"/>
</dbReference>
<dbReference type="InterPro" id="IPR011017">
    <property type="entry name" value="TRASH_dom"/>
</dbReference>
<reference evidence="3" key="1">
    <citation type="journal article" date="2019" name="Int. J. Syst. Evol. Microbiol.">
        <title>The Global Catalogue of Microorganisms (GCM) 10K type strain sequencing project: providing services to taxonomists for standard genome sequencing and annotation.</title>
        <authorList>
            <consortium name="The Broad Institute Genomics Platform"/>
            <consortium name="The Broad Institute Genome Sequencing Center for Infectious Disease"/>
            <person name="Wu L."/>
            <person name="Ma J."/>
        </authorList>
    </citation>
    <scope>NUCLEOTIDE SEQUENCE [LARGE SCALE GENOMIC DNA]</scope>
    <source>
        <strain evidence="3">ZS-22-S1</strain>
    </source>
</reference>
<dbReference type="RefSeq" id="WP_378058349.1">
    <property type="nucleotide sequence ID" value="NZ_JBHSIS010000010.1"/>
</dbReference>